<evidence type="ECO:0000256" key="8">
    <source>
        <dbReference type="ARBA" id="ARBA00023244"/>
    </source>
</evidence>
<accession>A0ABS2RHA2</accession>
<evidence type="ECO:0000256" key="6">
    <source>
        <dbReference type="ARBA" id="ARBA00023133"/>
    </source>
</evidence>
<dbReference type="Gene3D" id="3.20.20.70">
    <property type="entry name" value="Aldolase class I"/>
    <property type="match status" value="1"/>
</dbReference>
<sequence>MRPVAGRRPFAGGPARSGTEGLVRPRRLRTTAAIRSMVAETTVQPRQLILPLFVAEGLAEPRPITSMPGVVQHTLDSLRRAGAAAAEAGLAGVMLFGIPEEKDARGSGAVDPNGILTVAIEAVRDEVGDDCLVMSDVCLDEFTDHGHCGVLTDSGVVDNDATVEIYAEMASLHAAAGAHLVAPSGMMDGQVAAIRATLDADGYADVAIMAYAAKYASAFYGPFREAVSSSLQGDRKTYQQDPANIREALREVALDVAEGADLVMVKPALGYLDVLAAVRHAVDLPVAAYNVSGEYAMVEAAAAQGWIERERAIDETLLSIRRAGADAVLTYWALEYARRSGVAR</sequence>
<evidence type="ECO:0000256" key="13">
    <source>
        <dbReference type="SAM" id="MobiDB-lite"/>
    </source>
</evidence>
<dbReference type="InterPro" id="IPR013785">
    <property type="entry name" value="Aldolase_TIM"/>
</dbReference>
<dbReference type="EC" id="4.2.1.24" evidence="4 11"/>
<dbReference type="PANTHER" id="PTHR11458:SF0">
    <property type="entry name" value="DELTA-AMINOLEVULINIC ACID DEHYDRATASE"/>
    <property type="match status" value="1"/>
</dbReference>
<keyword evidence="15" id="KW-1185">Reference proteome</keyword>
<reference evidence="14 15" key="1">
    <citation type="submission" date="2021-01" db="EMBL/GenBank/DDBJ databases">
        <title>Sequencing the genomes of 1000 actinobacteria strains.</title>
        <authorList>
            <person name="Klenk H.-P."/>
        </authorList>
    </citation>
    <scope>NUCLEOTIDE SEQUENCE [LARGE SCALE GENOMIC DNA]</scope>
    <source>
        <strain evidence="14 15">DSM 18662</strain>
    </source>
</reference>
<comment type="similarity">
    <text evidence="2 12">Belongs to the ALAD family.</text>
</comment>
<evidence type="ECO:0000256" key="11">
    <source>
        <dbReference type="RuleBase" id="RU000515"/>
    </source>
</evidence>
<evidence type="ECO:0000256" key="12">
    <source>
        <dbReference type="RuleBase" id="RU004161"/>
    </source>
</evidence>
<dbReference type="PIRSF" id="PIRSF001415">
    <property type="entry name" value="Porphbilin_synth"/>
    <property type="match status" value="1"/>
</dbReference>
<feature type="region of interest" description="Disordered" evidence="13">
    <location>
        <begin position="1"/>
        <end position="24"/>
    </location>
</feature>
<evidence type="ECO:0000256" key="3">
    <source>
        <dbReference type="ARBA" id="ARBA00011823"/>
    </source>
</evidence>
<dbReference type="Proteomes" id="UP000704762">
    <property type="component" value="Unassembled WGS sequence"/>
</dbReference>
<comment type="subunit">
    <text evidence="3 11">Homooctamer.</text>
</comment>
<gene>
    <name evidence="14" type="ORF">JOE57_001302</name>
</gene>
<dbReference type="GO" id="GO:0004655">
    <property type="term" value="F:porphobilinogen synthase activity"/>
    <property type="evidence" value="ECO:0007669"/>
    <property type="project" value="UniProtKB-EC"/>
</dbReference>
<evidence type="ECO:0000256" key="1">
    <source>
        <dbReference type="ARBA" id="ARBA00004694"/>
    </source>
</evidence>
<name>A0ABS2RHA2_9ACTN</name>
<evidence type="ECO:0000256" key="10">
    <source>
        <dbReference type="ARBA" id="ARBA00047651"/>
    </source>
</evidence>
<dbReference type="PRINTS" id="PR00144">
    <property type="entry name" value="DALDHYDRTASE"/>
</dbReference>
<dbReference type="Pfam" id="PF00490">
    <property type="entry name" value="ALAD"/>
    <property type="match status" value="1"/>
</dbReference>
<dbReference type="InterPro" id="IPR030656">
    <property type="entry name" value="ALAD_AS"/>
</dbReference>
<keyword evidence="6" id="KW-0350">Heme biosynthesis</keyword>
<comment type="pathway">
    <text evidence="1">Porphyrin-containing compound metabolism; protoporphyrin-IX biosynthesis; coproporphyrinogen-III from 5-aminolevulinate: step 1/4.</text>
</comment>
<comment type="caution">
    <text evidence="14">The sequence shown here is derived from an EMBL/GenBank/DDBJ whole genome shotgun (WGS) entry which is preliminary data.</text>
</comment>
<dbReference type="SUPFAM" id="SSF51569">
    <property type="entry name" value="Aldolase"/>
    <property type="match status" value="1"/>
</dbReference>
<evidence type="ECO:0000256" key="2">
    <source>
        <dbReference type="ARBA" id="ARBA00008055"/>
    </source>
</evidence>
<dbReference type="CDD" id="cd00384">
    <property type="entry name" value="ALAD_PBGS"/>
    <property type="match status" value="1"/>
</dbReference>
<evidence type="ECO:0000256" key="4">
    <source>
        <dbReference type="ARBA" id="ARBA00012053"/>
    </source>
</evidence>
<keyword evidence="7 11" id="KW-0456">Lyase</keyword>
<evidence type="ECO:0000256" key="5">
    <source>
        <dbReference type="ARBA" id="ARBA00020771"/>
    </source>
</evidence>
<keyword evidence="8 11" id="KW-0627">Porphyrin biosynthesis</keyword>
<dbReference type="NCBIfam" id="NF006762">
    <property type="entry name" value="PRK09283.1"/>
    <property type="match status" value="1"/>
</dbReference>
<dbReference type="PROSITE" id="PS00169">
    <property type="entry name" value="D_ALA_DEHYDRATASE"/>
    <property type="match status" value="1"/>
</dbReference>
<proteinExistence type="inferred from homology"/>
<evidence type="ECO:0000256" key="9">
    <source>
        <dbReference type="ARBA" id="ARBA00025628"/>
    </source>
</evidence>
<evidence type="ECO:0000313" key="15">
    <source>
        <dbReference type="Proteomes" id="UP000704762"/>
    </source>
</evidence>
<protein>
    <recommendedName>
        <fullName evidence="5 11">Delta-aminolevulinic acid dehydratase</fullName>
        <ecNumber evidence="4 11">4.2.1.24</ecNumber>
    </recommendedName>
</protein>
<organism evidence="14 15">
    <name type="scientific">Microlunatus panaciterrae</name>
    <dbReference type="NCBI Taxonomy" id="400768"/>
    <lineage>
        <taxon>Bacteria</taxon>
        <taxon>Bacillati</taxon>
        <taxon>Actinomycetota</taxon>
        <taxon>Actinomycetes</taxon>
        <taxon>Propionibacteriales</taxon>
        <taxon>Propionibacteriaceae</taxon>
        <taxon>Microlunatus</taxon>
    </lineage>
</organism>
<comment type="catalytic activity">
    <reaction evidence="10 11">
        <text>2 5-aminolevulinate = porphobilinogen + 2 H2O + H(+)</text>
        <dbReference type="Rhea" id="RHEA:24064"/>
        <dbReference type="ChEBI" id="CHEBI:15377"/>
        <dbReference type="ChEBI" id="CHEBI:15378"/>
        <dbReference type="ChEBI" id="CHEBI:58126"/>
        <dbReference type="ChEBI" id="CHEBI:356416"/>
        <dbReference type="EC" id="4.2.1.24"/>
    </reaction>
</comment>
<dbReference type="PANTHER" id="PTHR11458">
    <property type="entry name" value="DELTA-AMINOLEVULINIC ACID DEHYDRATASE"/>
    <property type="match status" value="1"/>
</dbReference>
<evidence type="ECO:0000313" key="14">
    <source>
        <dbReference type="EMBL" id="MBM7798381.1"/>
    </source>
</evidence>
<dbReference type="InterPro" id="IPR001731">
    <property type="entry name" value="ALAD"/>
</dbReference>
<comment type="function">
    <text evidence="9">Catalyzes an early step in the biosynthesis of tetrapyrroles. Binds two molecules of 5-aminolevulinate per subunit, each at a distinct site, and catalyzes their condensation to form porphobilinogen.</text>
</comment>
<dbReference type="EMBL" id="JAFBCF010000001">
    <property type="protein sequence ID" value="MBM7798381.1"/>
    <property type="molecule type" value="Genomic_DNA"/>
</dbReference>
<evidence type="ECO:0000256" key="7">
    <source>
        <dbReference type="ARBA" id="ARBA00023239"/>
    </source>
</evidence>
<dbReference type="SMART" id="SM01004">
    <property type="entry name" value="ALAD"/>
    <property type="match status" value="1"/>
</dbReference>